<organism evidence="2 3">
    <name type="scientific">Streptomyces liliiviolaceus</name>
    <dbReference type="NCBI Taxonomy" id="2823109"/>
    <lineage>
        <taxon>Bacteria</taxon>
        <taxon>Bacillati</taxon>
        <taxon>Actinomycetota</taxon>
        <taxon>Actinomycetes</taxon>
        <taxon>Kitasatosporales</taxon>
        <taxon>Streptomycetaceae</taxon>
        <taxon>Streptomyces</taxon>
    </lineage>
</organism>
<evidence type="ECO:0000256" key="1">
    <source>
        <dbReference type="SAM" id="MobiDB-lite"/>
    </source>
</evidence>
<protein>
    <recommendedName>
        <fullName evidence="4">UL36 very large tegument protein</fullName>
    </recommendedName>
</protein>
<feature type="compositionally biased region" description="Low complexity" evidence="1">
    <location>
        <begin position="281"/>
        <end position="300"/>
    </location>
</feature>
<evidence type="ECO:0000313" key="3">
    <source>
        <dbReference type="Proteomes" id="UP000677413"/>
    </source>
</evidence>
<feature type="compositionally biased region" description="Basic and acidic residues" evidence="1">
    <location>
        <begin position="230"/>
        <end position="250"/>
    </location>
</feature>
<keyword evidence="3" id="KW-1185">Reference proteome</keyword>
<evidence type="ECO:0000313" key="2">
    <source>
        <dbReference type="EMBL" id="MBQ0852433.1"/>
    </source>
</evidence>
<dbReference type="RefSeq" id="WP_210888508.1">
    <property type="nucleotide sequence ID" value="NZ_JAGPYQ010000001.1"/>
</dbReference>
<dbReference type="AlphaFoldDB" id="A0A941BBR3"/>
<feature type="region of interest" description="Disordered" evidence="1">
    <location>
        <begin position="170"/>
        <end position="348"/>
    </location>
</feature>
<gene>
    <name evidence="2" type="ORF">J8N05_30180</name>
</gene>
<dbReference type="Proteomes" id="UP000677413">
    <property type="component" value="Unassembled WGS sequence"/>
</dbReference>
<accession>A0A941BBR3</accession>
<feature type="compositionally biased region" description="Low complexity" evidence="1">
    <location>
        <begin position="218"/>
        <end position="229"/>
    </location>
</feature>
<proteinExistence type="predicted"/>
<feature type="compositionally biased region" description="Low complexity" evidence="1">
    <location>
        <begin position="186"/>
        <end position="201"/>
    </location>
</feature>
<reference evidence="2 3" key="1">
    <citation type="submission" date="2021-04" db="EMBL/GenBank/DDBJ databases">
        <authorList>
            <person name="Tang X."/>
            <person name="Zhou X."/>
            <person name="Chen X."/>
            <person name="Cernava T."/>
            <person name="Zhang C."/>
        </authorList>
    </citation>
    <scope>NUCLEOTIDE SEQUENCE [LARGE SCALE GENOMIC DNA]</scope>
    <source>
        <strain evidence="2 3">BH-SS-21</strain>
    </source>
</reference>
<comment type="caution">
    <text evidence="2">The sequence shown here is derived from an EMBL/GenBank/DDBJ whole genome shotgun (WGS) entry which is preliminary data.</text>
</comment>
<sequence>MTVEQLPDQVREFAHYLTGLLSRLDQGGGWCGVFWQRDPDGMRACLDGWEVPPWDVVEAILQDLGAEYGDRAAAQETERARALHAASLAAYDARPGGRDALGDRLDVMLREQRYAAERLSELGRSLPAATTQEEGDSLRLDLAWARDDHERATARCAEIRSRIDELDRRTVGGRARSGNDGRDPGRTAARAAAPRPGAQRSAPDEDDWSGLWRDASADRAAQQDAAAHPDAPETHEASDASEAHDVHEAPEASGAAEHPVPPEAPAPRQRSKRRLRGGARGSARFAGMTDANTDPDPDAGTGTGAGPGPRAGAQRGANGPVTPVPQPADRSPRGARFAGGAAEDAGQRAPWREALDDEARRATVETVAALVRLRGEGRTGEAHAVLVEAAHWPAARFPLLAAELHRAGLDADWASLLWEAVSLPADRLVAAADALVAAGRTADGRQMLRQGVARPAPEIGEAVLGLVEEGRHREVRALLDAYVRVRTPEEAARSIDADPQFLAPLLLDAARDVSEQRYWDLIHALRVAGYTA</sequence>
<evidence type="ECO:0008006" key="4">
    <source>
        <dbReference type="Google" id="ProtNLM"/>
    </source>
</evidence>
<name>A0A941BBR3_9ACTN</name>
<feature type="compositionally biased region" description="Low complexity" evidence="1">
    <location>
        <begin position="310"/>
        <end position="320"/>
    </location>
</feature>
<dbReference type="EMBL" id="JAGPYQ010000001">
    <property type="protein sequence ID" value="MBQ0852433.1"/>
    <property type="molecule type" value="Genomic_DNA"/>
</dbReference>